<feature type="compositionally biased region" description="Low complexity" evidence="1">
    <location>
        <begin position="46"/>
        <end position="64"/>
    </location>
</feature>
<proteinExistence type="predicted"/>
<evidence type="ECO:0000256" key="1">
    <source>
        <dbReference type="SAM" id="MobiDB-lite"/>
    </source>
</evidence>
<gene>
    <name evidence="2" type="ORF">C5E16_12575</name>
</gene>
<dbReference type="AlphaFoldDB" id="A0A2S5VRJ6"/>
<organism evidence="2 3">
    <name type="scientific">Clavibacter michiganensis</name>
    <dbReference type="NCBI Taxonomy" id="28447"/>
    <lineage>
        <taxon>Bacteria</taxon>
        <taxon>Bacillati</taxon>
        <taxon>Actinomycetota</taxon>
        <taxon>Actinomycetes</taxon>
        <taxon>Micrococcales</taxon>
        <taxon>Microbacteriaceae</taxon>
        <taxon>Clavibacter</taxon>
    </lineage>
</organism>
<name>A0A2S5VRJ6_9MICO</name>
<reference evidence="2 3" key="1">
    <citation type="submission" date="2018-02" db="EMBL/GenBank/DDBJ databases">
        <title>Bacteriophage NCPPB3778 and a type I-E CRISPR drive the evolution of the US Biological Select Agent, Rathayibacter toxicus.</title>
        <authorList>
            <person name="Davis E.W.II."/>
            <person name="Tabima J.F."/>
            <person name="Weisberg A.J."/>
            <person name="Lopes L.D."/>
            <person name="Wiseman M.S."/>
            <person name="Wiseman M.S."/>
            <person name="Pupko T."/>
            <person name="Belcher M.S."/>
            <person name="Sechler A.J."/>
            <person name="Tancos M.A."/>
            <person name="Schroeder B.K."/>
            <person name="Murray T.D."/>
            <person name="Luster D.G."/>
            <person name="Schneider W.L."/>
            <person name="Rogers E."/>
            <person name="Andreote F.D."/>
            <person name="Grunwald N.J."/>
            <person name="Putnam M.L."/>
            <person name="Chang J.H."/>
        </authorList>
    </citation>
    <scope>NUCLEOTIDE SEQUENCE [LARGE SCALE GENOMIC DNA]</scope>
    <source>
        <strain evidence="2 3">AY1B3</strain>
    </source>
</reference>
<protein>
    <recommendedName>
        <fullName evidence="4">Lipocalin-like domain-containing protein</fullName>
    </recommendedName>
</protein>
<sequence>MRTADTAPHLRTAAGTLALGAAAGTLALAAALVLAGCSSPPPAPGTAPSAEATPSGSATATATATATGTAPLSALAGAWEMTRLEVGTAGDLAPVPYSGQVVFTDAGTMSVQARNPDAAAPDGPYTVGGYEAFHGTVAPVDDDSLAVEVDSALAPALVGRTLARDFAVTGDTLVLTPTDPSEGFRATYQRQG</sequence>
<evidence type="ECO:0008006" key="4">
    <source>
        <dbReference type="Google" id="ProtNLM"/>
    </source>
</evidence>
<dbReference type="RefSeq" id="WP_104290936.1">
    <property type="nucleotide sequence ID" value="NZ_PSXY01000024.1"/>
</dbReference>
<dbReference type="Proteomes" id="UP000239241">
    <property type="component" value="Unassembled WGS sequence"/>
</dbReference>
<comment type="caution">
    <text evidence="2">The sequence shown here is derived from an EMBL/GenBank/DDBJ whole genome shotgun (WGS) entry which is preliminary data.</text>
</comment>
<dbReference type="EMBL" id="PSXY01000024">
    <property type="protein sequence ID" value="PPF66038.1"/>
    <property type="molecule type" value="Genomic_DNA"/>
</dbReference>
<evidence type="ECO:0000313" key="3">
    <source>
        <dbReference type="Proteomes" id="UP000239241"/>
    </source>
</evidence>
<feature type="region of interest" description="Disordered" evidence="1">
    <location>
        <begin position="40"/>
        <end position="64"/>
    </location>
</feature>
<evidence type="ECO:0000313" key="2">
    <source>
        <dbReference type="EMBL" id="PPF66038.1"/>
    </source>
</evidence>
<accession>A0A2S5VRJ6</accession>